<dbReference type="EMBL" id="JABDSI010000117">
    <property type="protein sequence ID" value="NMW40759.1"/>
    <property type="molecule type" value="Genomic_DNA"/>
</dbReference>
<dbReference type="GO" id="GO:0008422">
    <property type="term" value="F:beta-glucosidase activity"/>
    <property type="evidence" value="ECO:0007669"/>
    <property type="project" value="UniProtKB-ARBA"/>
</dbReference>
<dbReference type="Gene3D" id="3.20.20.300">
    <property type="entry name" value="Glycoside hydrolase, family 3, N-terminal domain"/>
    <property type="match status" value="1"/>
</dbReference>
<dbReference type="InterPro" id="IPR026891">
    <property type="entry name" value="Fn3-like"/>
</dbReference>
<dbReference type="InterPro" id="IPR001764">
    <property type="entry name" value="Glyco_hydro_3_N"/>
</dbReference>
<comment type="caution">
    <text evidence="5">The sequence shown here is derived from an EMBL/GenBank/DDBJ whole genome shotgun (WGS) entry which is preliminary data.</text>
</comment>
<dbReference type="InterPro" id="IPR036881">
    <property type="entry name" value="Glyco_hydro_3_C_sf"/>
</dbReference>
<evidence type="ECO:0000259" key="4">
    <source>
        <dbReference type="SMART" id="SM01217"/>
    </source>
</evidence>
<dbReference type="FunFam" id="2.60.40.10:FF:000495">
    <property type="entry name" value="Periplasmic beta-glucosidase"/>
    <property type="match status" value="1"/>
</dbReference>
<feature type="domain" description="Fibronectin type III-like" evidence="4">
    <location>
        <begin position="706"/>
        <end position="775"/>
    </location>
</feature>
<dbReference type="Pfam" id="PF00933">
    <property type="entry name" value="Glyco_hydro_3"/>
    <property type="match status" value="1"/>
</dbReference>
<dbReference type="Proteomes" id="UP000583639">
    <property type="component" value="Unassembled WGS sequence"/>
</dbReference>
<organism evidence="5 6">
    <name type="scientific">Phocaeicola vulgatus</name>
    <name type="common">Bacteroides vulgatus</name>
    <dbReference type="NCBI Taxonomy" id="821"/>
    <lineage>
        <taxon>Bacteria</taxon>
        <taxon>Pseudomonadati</taxon>
        <taxon>Bacteroidota</taxon>
        <taxon>Bacteroidia</taxon>
        <taxon>Bacteroidales</taxon>
        <taxon>Bacteroidaceae</taxon>
        <taxon>Phocaeicola</taxon>
    </lineage>
</organism>
<dbReference type="AlphaFoldDB" id="A0A848QYE8"/>
<dbReference type="Pfam" id="PF01915">
    <property type="entry name" value="Glyco_hydro_3_C"/>
    <property type="match status" value="1"/>
</dbReference>
<keyword evidence="3" id="KW-0378">Hydrolase</keyword>
<dbReference type="Gene3D" id="2.60.40.10">
    <property type="entry name" value="Immunoglobulins"/>
    <property type="match status" value="1"/>
</dbReference>
<dbReference type="GO" id="GO:0045493">
    <property type="term" value="P:xylan catabolic process"/>
    <property type="evidence" value="ECO:0007669"/>
    <property type="project" value="InterPro"/>
</dbReference>
<keyword evidence="2" id="KW-0732">Signal</keyword>
<dbReference type="PANTHER" id="PTHR42721:SF3">
    <property type="entry name" value="BETA-D-XYLOSIDASE 5-RELATED"/>
    <property type="match status" value="1"/>
</dbReference>
<dbReference type="GO" id="GO:0009044">
    <property type="term" value="F:xylan 1,4-beta-xylosidase activity"/>
    <property type="evidence" value="ECO:0007669"/>
    <property type="project" value="InterPro"/>
</dbReference>
<dbReference type="InterPro" id="IPR013783">
    <property type="entry name" value="Ig-like_fold"/>
</dbReference>
<dbReference type="InterPro" id="IPR036962">
    <property type="entry name" value="Glyco_hydro_3_N_sf"/>
</dbReference>
<name>A0A848QYE8_PHOVU</name>
<evidence type="ECO:0000256" key="3">
    <source>
        <dbReference type="ARBA" id="ARBA00022801"/>
    </source>
</evidence>
<dbReference type="Pfam" id="PF14310">
    <property type="entry name" value="Fn3-like"/>
    <property type="match status" value="1"/>
</dbReference>
<comment type="similarity">
    <text evidence="1">Belongs to the glycosyl hydrolase 3 family.</text>
</comment>
<accession>A0A848QYE8</accession>
<dbReference type="InterPro" id="IPR002772">
    <property type="entry name" value="Glyco_hydro_3_C"/>
</dbReference>
<dbReference type="InterPro" id="IPR017853">
    <property type="entry name" value="GH"/>
</dbReference>
<dbReference type="PANTHER" id="PTHR42721">
    <property type="entry name" value="SUGAR HYDROLASE-RELATED"/>
    <property type="match status" value="1"/>
</dbReference>
<evidence type="ECO:0000256" key="2">
    <source>
        <dbReference type="ARBA" id="ARBA00022729"/>
    </source>
</evidence>
<dbReference type="SMART" id="SM01217">
    <property type="entry name" value="Fn3_like"/>
    <property type="match status" value="1"/>
</dbReference>
<dbReference type="PRINTS" id="PR00133">
    <property type="entry name" value="GLHYDRLASE3"/>
</dbReference>
<dbReference type="SUPFAM" id="SSF51445">
    <property type="entry name" value="(Trans)glycosidases"/>
    <property type="match status" value="1"/>
</dbReference>
<reference evidence="5 6" key="1">
    <citation type="submission" date="2020-04" db="EMBL/GenBank/DDBJ databases">
        <title>A novel gut-associated lysogenic phage, Bacteroides phage BV01, alters the host transcriptome and bile acid metabolism in Bacteroides vulgatus.</title>
        <authorList>
            <person name="Campbell D.E."/>
            <person name="Ly L."/>
            <person name="Ridlon J.M."/>
            <person name="Hsiao A."/>
            <person name="Degnan P.H."/>
        </authorList>
    </citation>
    <scope>NUCLEOTIDE SEQUENCE [LARGE SCALE GENOMIC DNA]</scope>
    <source>
        <strain evidence="5 6">VPI-BV8526</strain>
    </source>
</reference>
<dbReference type="Gene3D" id="3.40.50.1700">
    <property type="entry name" value="Glycoside hydrolase family 3 C-terminal domain"/>
    <property type="match status" value="1"/>
</dbReference>
<dbReference type="InterPro" id="IPR044993">
    <property type="entry name" value="BXL"/>
</dbReference>
<proteinExistence type="inferred from homology"/>
<dbReference type="RefSeq" id="WP_172770122.1">
    <property type="nucleotide sequence ID" value="NZ_JABDSI010000117.1"/>
</dbReference>
<protein>
    <submittedName>
        <fullName evidence="5">Beta-glucosidase</fullName>
    </submittedName>
</protein>
<gene>
    <name evidence="5" type="ORF">HKQ55_11565</name>
</gene>
<sequence length="788" mass="87976">MNKHTLFTVASFLFCTQVSGDTPDGIYHKGWIDFNKNGKMDLYENPKAPLEERVQDLLSQMTLEEKSCQMATLYGSGRVLKDALPQDNWKTEVWKDGIGNIDEEHNGLGTFKSEYSFPYTKHVDAKHAIQRWFVEETRLGIPVDFTNEGIRGLCHDRATYFPAQCGQGATWNKELIARIGEVEAKEAVALGYTNIYSPILDIAQDPRWGRCVETYGEDPYLVGELGKQMITSLQRHNLVATPKHFAVYSIPVGGRDGKTRTDPHVAPREMRTLYIEPFRMAFQEAGALGVMSSYNDYDGEPITGSYHFLTEILRQEWGFKGYVVSDSEAVEFISSKHKVANTYEDGIAQAVNAGLNIRTHFTPPADFILPLRKAVADGKISQETLDKRVAEILRVKFWLGLFDNPYRGNGKQAEQIVHSKEHQAVSLEAARQSLVLLKNEMNLLPLSKSLRSIAVIGPNADERTQLICRYGPANAPIKTVYQGIKERLPHTEVIYRKGCDIIDPHFPESEVLDFPKTTEEARLMEEAIHAAKQAEVVVMVLGGNELTVREDRSRTSLNLPGRQEELLKAVCATGKPVVLVLLDGRASSINYAAAHVPAILHAWFPGEFCGQAVAEALFGDYNPGGRLAVTFPKSVGQIPFAFPFKPGSDESSSTSVYGALYPFGHGLSYTTFSYGDLKISPLRQGVQGDINISCKIKNTGKIKGDEVVQLYLRDEVSSVTTYTKVLRGFERISLEAGEEQIVHFRLRPQDLGLWDKNMNFRVEPGKFKVMIGSSSTDIRLHGRFEIAP</sequence>
<dbReference type="GO" id="GO:0046556">
    <property type="term" value="F:alpha-L-arabinofuranosidase activity"/>
    <property type="evidence" value="ECO:0007669"/>
    <property type="project" value="TreeGrafter"/>
</dbReference>
<dbReference type="SUPFAM" id="SSF52279">
    <property type="entry name" value="Beta-D-glucan exohydrolase, C-terminal domain"/>
    <property type="match status" value="1"/>
</dbReference>
<evidence type="ECO:0000256" key="1">
    <source>
        <dbReference type="ARBA" id="ARBA00005336"/>
    </source>
</evidence>
<evidence type="ECO:0000313" key="5">
    <source>
        <dbReference type="EMBL" id="NMW40759.1"/>
    </source>
</evidence>
<dbReference type="GO" id="GO:0031222">
    <property type="term" value="P:arabinan catabolic process"/>
    <property type="evidence" value="ECO:0007669"/>
    <property type="project" value="TreeGrafter"/>
</dbReference>
<evidence type="ECO:0000313" key="6">
    <source>
        <dbReference type="Proteomes" id="UP000583639"/>
    </source>
</evidence>